<dbReference type="Proteomes" id="UP000499080">
    <property type="component" value="Unassembled WGS sequence"/>
</dbReference>
<evidence type="ECO:0000256" key="1">
    <source>
        <dbReference type="SAM" id="MobiDB-lite"/>
    </source>
</evidence>
<name>A0A4Y2V296_ARAVE</name>
<reference evidence="2 3" key="1">
    <citation type="journal article" date="2019" name="Sci. Rep.">
        <title>Orb-weaving spider Araneus ventricosus genome elucidates the spidroin gene catalogue.</title>
        <authorList>
            <person name="Kono N."/>
            <person name="Nakamura H."/>
            <person name="Ohtoshi R."/>
            <person name="Moran D.A.P."/>
            <person name="Shinohara A."/>
            <person name="Yoshida Y."/>
            <person name="Fujiwara M."/>
            <person name="Mori M."/>
            <person name="Tomita M."/>
            <person name="Arakawa K."/>
        </authorList>
    </citation>
    <scope>NUCLEOTIDE SEQUENCE [LARGE SCALE GENOMIC DNA]</scope>
</reference>
<comment type="caution">
    <text evidence="2">The sequence shown here is derived from an EMBL/GenBank/DDBJ whole genome shotgun (WGS) entry which is preliminary data.</text>
</comment>
<dbReference type="AlphaFoldDB" id="A0A4Y2V296"/>
<evidence type="ECO:0000313" key="3">
    <source>
        <dbReference type="Proteomes" id="UP000499080"/>
    </source>
</evidence>
<accession>A0A4Y2V296</accession>
<feature type="region of interest" description="Disordered" evidence="1">
    <location>
        <begin position="1"/>
        <end position="106"/>
    </location>
</feature>
<feature type="compositionally biased region" description="Basic and acidic residues" evidence="1">
    <location>
        <begin position="71"/>
        <end position="85"/>
    </location>
</feature>
<proteinExistence type="predicted"/>
<organism evidence="2 3">
    <name type="scientific">Araneus ventricosus</name>
    <name type="common">Orbweaver spider</name>
    <name type="synonym">Epeira ventricosa</name>
    <dbReference type="NCBI Taxonomy" id="182803"/>
    <lineage>
        <taxon>Eukaryota</taxon>
        <taxon>Metazoa</taxon>
        <taxon>Ecdysozoa</taxon>
        <taxon>Arthropoda</taxon>
        <taxon>Chelicerata</taxon>
        <taxon>Arachnida</taxon>
        <taxon>Araneae</taxon>
        <taxon>Araneomorphae</taxon>
        <taxon>Entelegynae</taxon>
        <taxon>Araneoidea</taxon>
        <taxon>Araneidae</taxon>
        <taxon>Araneus</taxon>
    </lineage>
</organism>
<gene>
    <name evidence="2" type="ORF">AVEN_180874_1</name>
</gene>
<keyword evidence="3" id="KW-1185">Reference proteome</keyword>
<evidence type="ECO:0000313" key="2">
    <source>
        <dbReference type="EMBL" id="GBO18652.1"/>
    </source>
</evidence>
<protein>
    <submittedName>
        <fullName evidence="2">Uncharacterized protein</fullName>
    </submittedName>
</protein>
<sequence length="106" mass="11566">MANRMSWAGGTGAHNAPQSMEPEVMGKRSTHAPGGQALTATRRRRVGGSTRTTKREPEAESRVQSLDSEEQERHSSLIRSGERSQESMVGTGVEAQKSSRQSKKSR</sequence>
<dbReference type="EMBL" id="BGPR01042255">
    <property type="protein sequence ID" value="GBO18652.1"/>
    <property type="molecule type" value="Genomic_DNA"/>
</dbReference>